<evidence type="ECO:0000313" key="5">
    <source>
        <dbReference type="EMBL" id="GEC03517.1"/>
    </source>
</evidence>
<dbReference type="AlphaFoldDB" id="A0A4Y3V951"/>
<keyword evidence="6" id="KW-1185">Reference proteome</keyword>
<dbReference type="PANTHER" id="PTHR33711:SF7">
    <property type="entry name" value="INTRADIOL RING-CLEAVAGE DIOXYGENASES DOMAIN-CONTAINING PROTEIN-RELATED"/>
    <property type="match status" value="1"/>
</dbReference>
<sequence length="89" mass="9858">MGQMLSAVGRHPYRAPHLHFMIDAPGHRRLVTQLFVAGGSYLDSDTVFGVKDQLIVDFVAQAGPTPDGRSVDGEWRRLDHSFRIAPVTD</sequence>
<keyword evidence="2" id="KW-0223">Dioxygenase</keyword>
<dbReference type="InterPro" id="IPR000627">
    <property type="entry name" value="Intradiol_dOase_C"/>
</dbReference>
<dbReference type="GO" id="GO:0008199">
    <property type="term" value="F:ferric iron binding"/>
    <property type="evidence" value="ECO:0007669"/>
    <property type="project" value="InterPro"/>
</dbReference>
<keyword evidence="3" id="KW-0560">Oxidoreductase</keyword>
<evidence type="ECO:0000259" key="4">
    <source>
        <dbReference type="Pfam" id="PF00775"/>
    </source>
</evidence>
<dbReference type="PANTHER" id="PTHR33711">
    <property type="entry name" value="DIOXYGENASE, PUTATIVE (AFU_ORTHOLOGUE AFUA_2G02910)-RELATED"/>
    <property type="match status" value="1"/>
</dbReference>
<proteinExistence type="inferred from homology"/>
<evidence type="ECO:0000256" key="2">
    <source>
        <dbReference type="ARBA" id="ARBA00022964"/>
    </source>
</evidence>
<feature type="domain" description="Intradiol ring-cleavage dioxygenases" evidence="4">
    <location>
        <begin position="2"/>
        <end position="60"/>
    </location>
</feature>
<dbReference type="InterPro" id="IPR015889">
    <property type="entry name" value="Intradiol_dOase_core"/>
</dbReference>
<gene>
    <name evidence="5" type="ORF">SSP24_11720</name>
</gene>
<dbReference type="EMBL" id="BJND01000007">
    <property type="protein sequence ID" value="GEC03517.1"/>
    <property type="molecule type" value="Genomic_DNA"/>
</dbReference>
<protein>
    <recommendedName>
        <fullName evidence="4">Intradiol ring-cleavage dioxygenases domain-containing protein</fullName>
    </recommendedName>
</protein>
<dbReference type="SUPFAM" id="SSF49482">
    <property type="entry name" value="Aromatic compound dioxygenase"/>
    <property type="match status" value="1"/>
</dbReference>
<comment type="caution">
    <text evidence="5">The sequence shown here is derived from an EMBL/GenBank/DDBJ whole genome shotgun (WGS) entry which is preliminary data.</text>
</comment>
<dbReference type="Pfam" id="PF00775">
    <property type="entry name" value="Dioxygenase_C"/>
    <property type="match status" value="1"/>
</dbReference>
<evidence type="ECO:0000256" key="3">
    <source>
        <dbReference type="ARBA" id="ARBA00023002"/>
    </source>
</evidence>
<dbReference type="Gene3D" id="2.60.130.10">
    <property type="entry name" value="Aromatic compound dioxygenase"/>
    <property type="match status" value="1"/>
</dbReference>
<dbReference type="Proteomes" id="UP000317881">
    <property type="component" value="Unassembled WGS sequence"/>
</dbReference>
<dbReference type="GO" id="GO:0016702">
    <property type="term" value="F:oxidoreductase activity, acting on single donors with incorporation of molecular oxygen, incorporation of two atoms of oxygen"/>
    <property type="evidence" value="ECO:0007669"/>
    <property type="project" value="InterPro"/>
</dbReference>
<dbReference type="InterPro" id="IPR050770">
    <property type="entry name" value="Intradiol_RC_Dioxygenase"/>
</dbReference>
<accession>A0A4Y3V951</accession>
<name>A0A4Y3V951_9ACTN</name>
<reference evidence="5 6" key="1">
    <citation type="submission" date="2019-06" db="EMBL/GenBank/DDBJ databases">
        <title>Whole genome shotgun sequence of Streptomyces spinoverrucosus NBRC 14228.</title>
        <authorList>
            <person name="Hosoyama A."/>
            <person name="Uohara A."/>
            <person name="Ohji S."/>
            <person name="Ichikawa N."/>
        </authorList>
    </citation>
    <scope>NUCLEOTIDE SEQUENCE [LARGE SCALE GENOMIC DNA]</scope>
    <source>
        <strain evidence="5 6">NBRC 14228</strain>
    </source>
</reference>
<organism evidence="5 6">
    <name type="scientific">Streptomyces spinoverrucosus</name>
    <dbReference type="NCBI Taxonomy" id="284043"/>
    <lineage>
        <taxon>Bacteria</taxon>
        <taxon>Bacillati</taxon>
        <taxon>Actinomycetota</taxon>
        <taxon>Actinomycetes</taxon>
        <taxon>Kitasatosporales</taxon>
        <taxon>Streptomycetaceae</taxon>
        <taxon>Streptomyces</taxon>
    </lineage>
</organism>
<evidence type="ECO:0000256" key="1">
    <source>
        <dbReference type="ARBA" id="ARBA00007825"/>
    </source>
</evidence>
<comment type="similarity">
    <text evidence="1">Belongs to the intradiol ring-cleavage dioxygenase family.</text>
</comment>
<evidence type="ECO:0000313" key="6">
    <source>
        <dbReference type="Proteomes" id="UP000317881"/>
    </source>
</evidence>